<proteinExistence type="predicted"/>
<name>A0A803PKJ5_CANSA</name>
<accession>A0A803PKJ5</accession>
<reference evidence="2" key="2">
    <citation type="submission" date="2021-03" db="UniProtKB">
        <authorList>
            <consortium name="EnsemblPlants"/>
        </authorList>
    </citation>
    <scope>IDENTIFICATION</scope>
</reference>
<dbReference type="Pfam" id="PF12796">
    <property type="entry name" value="Ank_2"/>
    <property type="match status" value="1"/>
</dbReference>
<dbReference type="Proteomes" id="UP000596661">
    <property type="component" value="Chromosome 5"/>
</dbReference>
<dbReference type="Gramene" id="evm.model.05.124">
    <property type="protein sequence ID" value="cds.evm.model.05.124"/>
    <property type="gene ID" value="evm.TU.05.124"/>
</dbReference>
<dbReference type="PROSITE" id="PS50297">
    <property type="entry name" value="ANK_REP_REGION"/>
    <property type="match status" value="2"/>
</dbReference>
<feature type="repeat" description="ANK" evidence="1">
    <location>
        <begin position="175"/>
        <end position="195"/>
    </location>
</feature>
<evidence type="ECO:0000256" key="1">
    <source>
        <dbReference type="PROSITE-ProRule" id="PRU00023"/>
    </source>
</evidence>
<dbReference type="OMA" id="HEAACCE"/>
<evidence type="ECO:0000313" key="2">
    <source>
        <dbReference type="EnsemblPlants" id="cds.evm.model.05.124"/>
    </source>
</evidence>
<organism evidence="2 3">
    <name type="scientific">Cannabis sativa</name>
    <name type="common">Hemp</name>
    <name type="synonym">Marijuana</name>
    <dbReference type="NCBI Taxonomy" id="3483"/>
    <lineage>
        <taxon>Eukaryota</taxon>
        <taxon>Viridiplantae</taxon>
        <taxon>Streptophyta</taxon>
        <taxon>Embryophyta</taxon>
        <taxon>Tracheophyta</taxon>
        <taxon>Spermatophyta</taxon>
        <taxon>Magnoliopsida</taxon>
        <taxon>eudicotyledons</taxon>
        <taxon>Gunneridae</taxon>
        <taxon>Pentapetalae</taxon>
        <taxon>rosids</taxon>
        <taxon>fabids</taxon>
        <taxon>Rosales</taxon>
        <taxon>Cannabaceae</taxon>
        <taxon>Cannabis</taxon>
    </lineage>
</organism>
<dbReference type="OrthoDB" id="1164686at2759"/>
<feature type="repeat" description="ANK" evidence="1">
    <location>
        <begin position="123"/>
        <end position="145"/>
    </location>
</feature>
<dbReference type="EnsemblPlants" id="evm.model.05.124">
    <property type="protein sequence ID" value="cds.evm.model.05.124"/>
    <property type="gene ID" value="evm.TU.05.124"/>
</dbReference>
<dbReference type="EMBL" id="UZAU01000409">
    <property type="status" value="NOT_ANNOTATED_CDS"/>
    <property type="molecule type" value="Genomic_DNA"/>
</dbReference>
<keyword evidence="1" id="KW-0040">ANK repeat</keyword>
<protein>
    <submittedName>
        <fullName evidence="2">Uncharacterized protein</fullName>
    </submittedName>
</protein>
<dbReference type="PROSITE" id="PS50088">
    <property type="entry name" value="ANK_REPEAT"/>
    <property type="match status" value="2"/>
</dbReference>
<dbReference type="AlphaFoldDB" id="A0A803PKJ5"/>
<keyword evidence="3" id="KW-1185">Reference proteome</keyword>
<dbReference type="PANTHER" id="PTHR24121">
    <property type="entry name" value="NO MECHANORECEPTOR POTENTIAL C, ISOFORM D-RELATED"/>
    <property type="match status" value="1"/>
</dbReference>
<sequence length="195" mass="22424">MATSSSSLSSSDHNRMRMDPKLYHAAINGEIEVFKSRQSLQLELLLTPERNTVLHIHIITSKMMLMMQPNAREGWTTMRYVKSLINKRKKLLLPQLVLDPRTIPFIEGILNMCPALLTQTNVRGETPLLMAARYGHYHIVESLIKCAKVLLPRQVHDLEVDISVVQNMIRMKNEEEDTALHEAARFGHLEVVRIY</sequence>
<reference evidence="2" key="1">
    <citation type="submission" date="2018-11" db="EMBL/GenBank/DDBJ databases">
        <authorList>
            <person name="Grassa J C."/>
        </authorList>
    </citation>
    <scope>NUCLEOTIDE SEQUENCE [LARGE SCALE GENOMIC DNA]</scope>
</reference>
<dbReference type="InterPro" id="IPR002110">
    <property type="entry name" value="Ankyrin_rpt"/>
</dbReference>
<dbReference type="Gene3D" id="1.25.40.20">
    <property type="entry name" value="Ankyrin repeat-containing domain"/>
    <property type="match status" value="1"/>
</dbReference>
<dbReference type="InterPro" id="IPR036770">
    <property type="entry name" value="Ankyrin_rpt-contain_sf"/>
</dbReference>
<dbReference type="PANTHER" id="PTHR24121:SF22">
    <property type="entry name" value="PROTEIN ACCELERATED CELL DEATH 6-LIKE"/>
    <property type="match status" value="1"/>
</dbReference>
<evidence type="ECO:0000313" key="3">
    <source>
        <dbReference type="Proteomes" id="UP000596661"/>
    </source>
</evidence>
<dbReference type="SUPFAM" id="SSF48403">
    <property type="entry name" value="Ankyrin repeat"/>
    <property type="match status" value="1"/>
</dbReference>